<keyword evidence="2" id="KW-1185">Reference proteome</keyword>
<dbReference type="GO" id="GO:0003676">
    <property type="term" value="F:nucleic acid binding"/>
    <property type="evidence" value="ECO:0007669"/>
    <property type="project" value="InterPro"/>
</dbReference>
<comment type="caution">
    <text evidence="1">The sequence shown here is derived from an EMBL/GenBank/DDBJ whole genome shotgun (WGS) entry which is preliminary data.</text>
</comment>
<dbReference type="Gene3D" id="3.30.420.10">
    <property type="entry name" value="Ribonuclease H-like superfamily/Ribonuclease H"/>
    <property type="match status" value="1"/>
</dbReference>
<evidence type="ECO:0000313" key="1">
    <source>
        <dbReference type="EMBL" id="MBW0481475.1"/>
    </source>
</evidence>
<dbReference type="AlphaFoldDB" id="A0A9Q3CE61"/>
<dbReference type="Proteomes" id="UP000765509">
    <property type="component" value="Unassembled WGS sequence"/>
</dbReference>
<proteinExistence type="predicted"/>
<protein>
    <recommendedName>
        <fullName evidence="3">Integrase catalytic domain-containing protein</fullName>
    </recommendedName>
</protein>
<dbReference type="InterPro" id="IPR012337">
    <property type="entry name" value="RNaseH-like_sf"/>
</dbReference>
<name>A0A9Q3CE61_9BASI</name>
<dbReference type="OrthoDB" id="2273864at2759"/>
<organism evidence="1 2">
    <name type="scientific">Austropuccinia psidii MF-1</name>
    <dbReference type="NCBI Taxonomy" id="1389203"/>
    <lineage>
        <taxon>Eukaryota</taxon>
        <taxon>Fungi</taxon>
        <taxon>Dikarya</taxon>
        <taxon>Basidiomycota</taxon>
        <taxon>Pucciniomycotina</taxon>
        <taxon>Pucciniomycetes</taxon>
        <taxon>Pucciniales</taxon>
        <taxon>Sphaerophragmiaceae</taxon>
        <taxon>Austropuccinia</taxon>
    </lineage>
</organism>
<sequence>MDWVTGLVPGSKENFNSCLVIAHIYSKRLRCLPFHKEDIAMDTAFLFWNNIISTCGIPKIIISDRDPNSHQNFGTKLAFSTAYHP</sequence>
<dbReference type="InterPro" id="IPR036397">
    <property type="entry name" value="RNaseH_sf"/>
</dbReference>
<dbReference type="EMBL" id="AVOT02006407">
    <property type="protein sequence ID" value="MBW0481475.1"/>
    <property type="molecule type" value="Genomic_DNA"/>
</dbReference>
<evidence type="ECO:0008006" key="3">
    <source>
        <dbReference type="Google" id="ProtNLM"/>
    </source>
</evidence>
<dbReference type="SUPFAM" id="SSF53098">
    <property type="entry name" value="Ribonuclease H-like"/>
    <property type="match status" value="1"/>
</dbReference>
<evidence type="ECO:0000313" key="2">
    <source>
        <dbReference type="Proteomes" id="UP000765509"/>
    </source>
</evidence>
<reference evidence="1" key="1">
    <citation type="submission" date="2021-03" db="EMBL/GenBank/DDBJ databases">
        <title>Draft genome sequence of rust myrtle Austropuccinia psidii MF-1, a brazilian biotype.</title>
        <authorList>
            <person name="Quecine M.C."/>
            <person name="Pachon D.M.R."/>
            <person name="Bonatelli M.L."/>
            <person name="Correr F.H."/>
            <person name="Franceschini L.M."/>
            <person name="Leite T.F."/>
            <person name="Margarido G.R.A."/>
            <person name="Almeida C.A."/>
            <person name="Ferrarezi J.A."/>
            <person name="Labate C.A."/>
        </authorList>
    </citation>
    <scope>NUCLEOTIDE SEQUENCE</scope>
    <source>
        <strain evidence="1">MF-1</strain>
    </source>
</reference>
<gene>
    <name evidence="1" type="ORF">O181_021190</name>
</gene>
<accession>A0A9Q3CE61</accession>